<dbReference type="Proteomes" id="UP000284416">
    <property type="component" value="Unassembled WGS sequence"/>
</dbReference>
<reference evidence="1 2" key="1">
    <citation type="journal article" date="2017" name="Int. J. Syst. Evol. Microbiol.">
        <title>Bacillus notoginsengisoli sp. nov., a novel bacterium isolated from the rhizosphere of Panax notoginseng.</title>
        <authorList>
            <person name="Zhang M.Y."/>
            <person name="Cheng J."/>
            <person name="Cai Y."/>
            <person name="Zhang T.Y."/>
            <person name="Wu Y.Y."/>
            <person name="Manikprabhu D."/>
            <person name="Li W.J."/>
            <person name="Zhang Y.X."/>
        </authorList>
    </citation>
    <scope>NUCLEOTIDE SEQUENCE [LARGE SCALE GENOMIC DNA]</scope>
    <source>
        <strain evidence="1 2">JCM 30743</strain>
    </source>
</reference>
<comment type="caution">
    <text evidence="1">The sequence shown here is derived from an EMBL/GenBank/DDBJ whole genome shotgun (WGS) entry which is preliminary data.</text>
</comment>
<keyword evidence="2" id="KW-1185">Reference proteome</keyword>
<accession>A0A417YRP9</accession>
<dbReference type="RefSeq" id="WP_118922281.1">
    <property type="nucleotide sequence ID" value="NZ_QWEG01000010.1"/>
</dbReference>
<gene>
    <name evidence="1" type="ORF">D1B31_16235</name>
</gene>
<dbReference type="EMBL" id="QWEG01000010">
    <property type="protein sequence ID" value="RHW37313.1"/>
    <property type="molecule type" value="Genomic_DNA"/>
</dbReference>
<evidence type="ECO:0000313" key="1">
    <source>
        <dbReference type="EMBL" id="RHW37313.1"/>
    </source>
</evidence>
<name>A0A417YRP9_9BACI</name>
<protein>
    <submittedName>
        <fullName evidence="1">Uncharacterized protein</fullName>
    </submittedName>
</protein>
<proteinExistence type="predicted"/>
<sequence length="100" mass="10247">MNFGGPGSTEISSKVLDSILARLKEKLDVSLSGSKAVQAKVLTVGQEVAATNGITTNTDVVAEVLFANDSTSVSVKLIAGVVYPYSVKKVVSGSGIVGLY</sequence>
<organism evidence="1 2">
    <name type="scientific">Neobacillus notoginsengisoli</name>
    <dbReference type="NCBI Taxonomy" id="1578198"/>
    <lineage>
        <taxon>Bacteria</taxon>
        <taxon>Bacillati</taxon>
        <taxon>Bacillota</taxon>
        <taxon>Bacilli</taxon>
        <taxon>Bacillales</taxon>
        <taxon>Bacillaceae</taxon>
        <taxon>Neobacillus</taxon>
    </lineage>
</organism>
<evidence type="ECO:0000313" key="2">
    <source>
        <dbReference type="Proteomes" id="UP000284416"/>
    </source>
</evidence>
<dbReference type="AlphaFoldDB" id="A0A417YRP9"/>